<reference evidence="2 3" key="1">
    <citation type="submission" date="2014-04" db="EMBL/GenBank/DDBJ databases">
        <title>Genome assembly of Hyalangium minutum DSM 14724.</title>
        <authorList>
            <person name="Sharma G."/>
            <person name="Subramanian S."/>
        </authorList>
    </citation>
    <scope>NUCLEOTIDE SEQUENCE [LARGE SCALE GENOMIC DNA]</scope>
    <source>
        <strain evidence="2 3">DSM 14724</strain>
    </source>
</reference>
<dbReference type="STRING" id="394096.DB31_8332"/>
<evidence type="ECO:0000256" key="1">
    <source>
        <dbReference type="SAM" id="MobiDB-lite"/>
    </source>
</evidence>
<dbReference type="Proteomes" id="UP000028725">
    <property type="component" value="Unassembled WGS sequence"/>
</dbReference>
<name>A0A085WH16_9BACT</name>
<organism evidence="2 3">
    <name type="scientific">Hyalangium minutum</name>
    <dbReference type="NCBI Taxonomy" id="394096"/>
    <lineage>
        <taxon>Bacteria</taxon>
        <taxon>Pseudomonadati</taxon>
        <taxon>Myxococcota</taxon>
        <taxon>Myxococcia</taxon>
        <taxon>Myxococcales</taxon>
        <taxon>Cystobacterineae</taxon>
        <taxon>Archangiaceae</taxon>
        <taxon>Hyalangium</taxon>
    </lineage>
</organism>
<evidence type="ECO:0000313" key="3">
    <source>
        <dbReference type="Proteomes" id="UP000028725"/>
    </source>
</evidence>
<gene>
    <name evidence="2" type="ORF">DB31_8332</name>
</gene>
<dbReference type="EMBL" id="JMCB01000008">
    <property type="protein sequence ID" value="KFE66979.1"/>
    <property type="molecule type" value="Genomic_DNA"/>
</dbReference>
<sequence length="42" mass="4257">MNGIPCQSRRGGKSKAEQEDANVHGSGNLGHAGRGATGPPQK</sequence>
<protein>
    <submittedName>
        <fullName evidence="2">Uncharacterized protein</fullName>
    </submittedName>
</protein>
<evidence type="ECO:0000313" key="2">
    <source>
        <dbReference type="EMBL" id="KFE66979.1"/>
    </source>
</evidence>
<accession>A0A085WH16</accession>
<feature type="region of interest" description="Disordered" evidence="1">
    <location>
        <begin position="1"/>
        <end position="42"/>
    </location>
</feature>
<proteinExistence type="predicted"/>
<feature type="compositionally biased region" description="Gly residues" evidence="1">
    <location>
        <begin position="27"/>
        <end position="36"/>
    </location>
</feature>
<comment type="caution">
    <text evidence="2">The sequence shown here is derived from an EMBL/GenBank/DDBJ whole genome shotgun (WGS) entry which is preliminary data.</text>
</comment>
<dbReference type="AlphaFoldDB" id="A0A085WH16"/>
<keyword evidence="3" id="KW-1185">Reference proteome</keyword>